<gene>
    <name evidence="1" type="ORF">AWB78_07917</name>
</gene>
<name>A0A158EH81_9BURK</name>
<dbReference type="AlphaFoldDB" id="A0A158EH81"/>
<accession>A0A158EH81</accession>
<proteinExistence type="predicted"/>
<sequence length="94" mass="11615">MRKWYQLLGERRYLVGHIFYLPDHSNWQFFYFDNRDLWQYENHFKGGPHVHLINHLWPNRTAESVWNEFRNGNPDMNGAEHIRFDRPYEGPPKI</sequence>
<organism evidence="1 2">
    <name type="scientific">Caballeronia calidae</name>
    <dbReference type="NCBI Taxonomy" id="1777139"/>
    <lineage>
        <taxon>Bacteria</taxon>
        <taxon>Pseudomonadati</taxon>
        <taxon>Pseudomonadota</taxon>
        <taxon>Betaproteobacteria</taxon>
        <taxon>Burkholderiales</taxon>
        <taxon>Burkholderiaceae</taxon>
        <taxon>Caballeronia</taxon>
    </lineage>
</organism>
<dbReference type="EMBL" id="FCOX02000104">
    <property type="protein sequence ID" value="SAL06174.1"/>
    <property type="molecule type" value="Genomic_DNA"/>
</dbReference>
<evidence type="ECO:0000313" key="2">
    <source>
        <dbReference type="Proteomes" id="UP000071859"/>
    </source>
</evidence>
<protein>
    <submittedName>
        <fullName evidence="1">Uncharacterized protein</fullName>
    </submittedName>
</protein>
<keyword evidence="2" id="KW-1185">Reference proteome</keyword>
<reference evidence="1" key="1">
    <citation type="submission" date="2016-01" db="EMBL/GenBank/DDBJ databases">
        <authorList>
            <person name="Peeters C."/>
        </authorList>
    </citation>
    <scope>NUCLEOTIDE SEQUENCE</scope>
    <source>
        <strain evidence="1">LMG 29321</strain>
    </source>
</reference>
<dbReference type="Proteomes" id="UP000071859">
    <property type="component" value="Unassembled WGS sequence"/>
</dbReference>
<evidence type="ECO:0000313" key="1">
    <source>
        <dbReference type="EMBL" id="SAL06174.1"/>
    </source>
</evidence>
<comment type="caution">
    <text evidence="1">The sequence shown here is derived from an EMBL/GenBank/DDBJ whole genome shotgun (WGS) entry which is preliminary data.</text>
</comment>